<comment type="caution">
    <text evidence="3">The sequence shown here is derived from an EMBL/GenBank/DDBJ whole genome shotgun (WGS) entry which is preliminary data.</text>
</comment>
<evidence type="ECO:0008006" key="5">
    <source>
        <dbReference type="Google" id="ProtNLM"/>
    </source>
</evidence>
<gene>
    <name evidence="3" type="ORF">GAK31_00988</name>
</gene>
<protein>
    <recommendedName>
        <fullName evidence="5">Transmembrane protein</fullName>
    </recommendedName>
</protein>
<evidence type="ECO:0000313" key="3">
    <source>
        <dbReference type="EMBL" id="KAF1015514.1"/>
    </source>
</evidence>
<keyword evidence="2" id="KW-1133">Transmembrane helix</keyword>
<keyword evidence="2" id="KW-0812">Transmembrane</keyword>
<evidence type="ECO:0000256" key="1">
    <source>
        <dbReference type="SAM" id="MobiDB-lite"/>
    </source>
</evidence>
<reference evidence="4" key="1">
    <citation type="journal article" date="2020" name="MBio">
        <title>Horizontal gene transfer to a defensive symbiont with a reduced genome amongst a multipartite beetle microbiome.</title>
        <authorList>
            <person name="Waterworth S.C."/>
            <person name="Florez L.V."/>
            <person name="Rees E.R."/>
            <person name="Hertweck C."/>
            <person name="Kaltenpoth M."/>
            <person name="Kwan J.C."/>
        </authorList>
    </citation>
    <scope>NUCLEOTIDE SEQUENCE [LARGE SCALE GENOMIC DNA]</scope>
</reference>
<proteinExistence type="predicted"/>
<name>A0A7V8FGU4_STEMA</name>
<feature type="region of interest" description="Disordered" evidence="1">
    <location>
        <begin position="50"/>
        <end position="74"/>
    </location>
</feature>
<feature type="transmembrane region" description="Helical" evidence="2">
    <location>
        <begin position="6"/>
        <end position="27"/>
    </location>
</feature>
<dbReference type="EMBL" id="WNDS01000002">
    <property type="protein sequence ID" value="KAF1015514.1"/>
    <property type="molecule type" value="Genomic_DNA"/>
</dbReference>
<sequence length="74" mass="8295">MRPGEVMWGLLMVGLGAVWVFAPFALFSCRSLLARLLAEQQRTNALLTHIGGRRIPPPEPEPVPWMPMRDDEAP</sequence>
<organism evidence="3 4">
    <name type="scientific">Stenotrophomonas maltophilia</name>
    <name type="common">Pseudomonas maltophilia</name>
    <name type="synonym">Xanthomonas maltophilia</name>
    <dbReference type="NCBI Taxonomy" id="40324"/>
    <lineage>
        <taxon>Bacteria</taxon>
        <taxon>Pseudomonadati</taxon>
        <taxon>Pseudomonadota</taxon>
        <taxon>Gammaproteobacteria</taxon>
        <taxon>Lysobacterales</taxon>
        <taxon>Lysobacteraceae</taxon>
        <taxon>Stenotrophomonas</taxon>
        <taxon>Stenotrophomonas maltophilia group</taxon>
    </lineage>
</organism>
<accession>A0A7V8FGU4</accession>
<dbReference type="PROSITE" id="PS51257">
    <property type="entry name" value="PROKAR_LIPOPROTEIN"/>
    <property type="match status" value="1"/>
</dbReference>
<evidence type="ECO:0000313" key="4">
    <source>
        <dbReference type="Proteomes" id="UP000487117"/>
    </source>
</evidence>
<keyword evidence="2" id="KW-0472">Membrane</keyword>
<evidence type="ECO:0000256" key="2">
    <source>
        <dbReference type="SAM" id="Phobius"/>
    </source>
</evidence>
<feature type="compositionally biased region" description="Pro residues" evidence="1">
    <location>
        <begin position="55"/>
        <end position="65"/>
    </location>
</feature>
<dbReference type="Proteomes" id="UP000487117">
    <property type="component" value="Unassembled WGS sequence"/>
</dbReference>
<dbReference type="AlphaFoldDB" id="A0A7V8FGU4"/>